<feature type="repeat" description="PPR" evidence="2">
    <location>
        <begin position="230"/>
        <end position="264"/>
    </location>
</feature>
<dbReference type="Gene3D" id="1.25.40.10">
    <property type="entry name" value="Tetratricopeptide repeat domain"/>
    <property type="match status" value="4"/>
</dbReference>
<dbReference type="GO" id="GO:0048731">
    <property type="term" value="P:system development"/>
    <property type="evidence" value="ECO:0007669"/>
    <property type="project" value="UniProtKB-ARBA"/>
</dbReference>
<dbReference type="GO" id="GO:0009451">
    <property type="term" value="P:RNA modification"/>
    <property type="evidence" value="ECO:0007669"/>
    <property type="project" value="InterPro"/>
</dbReference>
<dbReference type="AlphaFoldDB" id="A0A8T2T844"/>
<evidence type="ECO:0000313" key="4">
    <source>
        <dbReference type="Proteomes" id="UP000825935"/>
    </source>
</evidence>
<feature type="repeat" description="PPR" evidence="2">
    <location>
        <begin position="636"/>
        <end position="670"/>
    </location>
</feature>
<accession>A0A8T2T844</accession>
<organism evidence="3 4">
    <name type="scientific">Ceratopteris richardii</name>
    <name type="common">Triangle waterfern</name>
    <dbReference type="NCBI Taxonomy" id="49495"/>
    <lineage>
        <taxon>Eukaryota</taxon>
        <taxon>Viridiplantae</taxon>
        <taxon>Streptophyta</taxon>
        <taxon>Embryophyta</taxon>
        <taxon>Tracheophyta</taxon>
        <taxon>Polypodiopsida</taxon>
        <taxon>Polypodiidae</taxon>
        <taxon>Polypodiales</taxon>
        <taxon>Pteridineae</taxon>
        <taxon>Pteridaceae</taxon>
        <taxon>Parkerioideae</taxon>
        <taxon>Ceratopteris</taxon>
    </lineage>
</organism>
<comment type="caution">
    <text evidence="3">The sequence shown here is derived from an EMBL/GenBank/DDBJ whole genome shotgun (WGS) entry which is preliminary data.</text>
</comment>
<dbReference type="InterPro" id="IPR011990">
    <property type="entry name" value="TPR-like_helical_dom_sf"/>
</dbReference>
<dbReference type="Pfam" id="PF13041">
    <property type="entry name" value="PPR_2"/>
    <property type="match status" value="2"/>
</dbReference>
<keyword evidence="4" id="KW-1185">Reference proteome</keyword>
<dbReference type="InterPro" id="IPR046960">
    <property type="entry name" value="PPR_At4g14850-like_plant"/>
</dbReference>
<dbReference type="Proteomes" id="UP000825935">
    <property type="component" value="Chromosome 14"/>
</dbReference>
<evidence type="ECO:0008006" key="5">
    <source>
        <dbReference type="Google" id="ProtNLM"/>
    </source>
</evidence>
<dbReference type="PANTHER" id="PTHR47926:SF533">
    <property type="entry name" value="DYW DOMAIN-CONTAINING PROTEIN"/>
    <property type="match status" value="1"/>
</dbReference>
<gene>
    <name evidence="3" type="ORF">KP509_14G056200</name>
</gene>
<dbReference type="Pfam" id="PF01535">
    <property type="entry name" value="PPR"/>
    <property type="match status" value="6"/>
</dbReference>
<evidence type="ECO:0000256" key="1">
    <source>
        <dbReference type="ARBA" id="ARBA00022737"/>
    </source>
</evidence>
<reference evidence="3" key="1">
    <citation type="submission" date="2021-08" db="EMBL/GenBank/DDBJ databases">
        <title>WGS assembly of Ceratopteris richardii.</title>
        <authorList>
            <person name="Marchant D.B."/>
            <person name="Chen G."/>
            <person name="Jenkins J."/>
            <person name="Shu S."/>
            <person name="Leebens-Mack J."/>
            <person name="Grimwood J."/>
            <person name="Schmutz J."/>
            <person name="Soltis P."/>
            <person name="Soltis D."/>
            <person name="Chen Z.-H."/>
        </authorList>
    </citation>
    <scope>NUCLEOTIDE SEQUENCE</scope>
    <source>
        <strain evidence="3">Whitten #5841</strain>
        <tissue evidence="3">Leaf</tissue>
    </source>
</reference>
<dbReference type="PROSITE" id="PS51375">
    <property type="entry name" value="PPR"/>
    <property type="match status" value="5"/>
</dbReference>
<dbReference type="EMBL" id="CM035419">
    <property type="protein sequence ID" value="KAH7415666.1"/>
    <property type="molecule type" value="Genomic_DNA"/>
</dbReference>
<dbReference type="OrthoDB" id="1937829at2759"/>
<name>A0A8T2T844_CERRI</name>
<evidence type="ECO:0000313" key="3">
    <source>
        <dbReference type="EMBL" id="KAH7415666.1"/>
    </source>
</evidence>
<sequence>MLHVMREGCCAKLSTVGSFPKRMRLGNLVCHFSDFQIPIDAISEQNKPLQNEPLLSSMELNMPTDPHIYSFLHRKSVASDIPFDGCYLNYMDHGNKAPESPRFVSSGMRRDCESGEDATGQFSETHYHMTEVWNSMMTIYMRQRSYPEAFHLFQKMLQEGIIPDMGTYISLLSVCAGLTSIVEGRHTHARIMGTGYYIDVFVSTSLVNLYGKFGESKCALQQFDAMPHRSTVTWNALISGYKQNKQCKQVLQLFGQILLECVLPSSATFACVLSACATEGLRFQGKLVHVLLKGGGFESDFVVSNALVHMYSQSCSLEEAQGVFNALLARSMVAAKAMVAAYIHYGCLSDALQLLIRMQNEGRSIESTNFIQLLDMCRSQGASALPEARKVHSLIKSSGLTRNTVVGNSLISTYGKCQSLADAQQVFDEILDKDVVTWNAMIAVYIENDYWNEGVKTFYQMQQVAIFPNEVTFICLLDLNSNRTELLYTPWFQIVLWHSGFCSETALATALVNAYSKGGSLASACNIFDIMQDPNVISWTTMISSYSSFSQDIEALQIFKQMLQQGGLPDTVTFMTILNVGASLGSILEGKILHVYVKLCHVEVECSIANGLINMYGKCGFVDVALDIFNRVSSCSLETWNIMIGIHAQHGGAAEAHYLLWCLRQAGLVPDKITLVNYLSACSHAGYVEAALDYVLSSCTDTCDIHQGAMPTLQHYDCIVDVLGRAGQLDRIQCVISTLPFQLSGLSWMTVLSVCRDLLTEGQAEFIAKHVLELDPLLLGFS</sequence>
<dbReference type="FunFam" id="1.25.40.10:FF:000158">
    <property type="entry name" value="pentatricopeptide repeat-containing protein At2g33680"/>
    <property type="match status" value="1"/>
</dbReference>
<protein>
    <recommendedName>
        <fullName evidence="5">Pentatricopeptide repeat-containing protein</fullName>
    </recommendedName>
</protein>
<dbReference type="GO" id="GO:0003723">
    <property type="term" value="F:RNA binding"/>
    <property type="evidence" value="ECO:0007669"/>
    <property type="project" value="InterPro"/>
</dbReference>
<dbReference type="PANTHER" id="PTHR47926">
    <property type="entry name" value="PENTATRICOPEPTIDE REPEAT-CONTAINING PROTEIN"/>
    <property type="match status" value="1"/>
</dbReference>
<dbReference type="FunFam" id="1.25.40.10:FF:000344">
    <property type="entry name" value="Pentatricopeptide repeat-containing protein"/>
    <property type="match status" value="1"/>
</dbReference>
<dbReference type="NCBIfam" id="TIGR00756">
    <property type="entry name" value="PPR"/>
    <property type="match status" value="3"/>
</dbReference>
<feature type="repeat" description="PPR" evidence="2">
    <location>
        <begin position="434"/>
        <end position="468"/>
    </location>
</feature>
<proteinExistence type="predicted"/>
<evidence type="ECO:0000256" key="2">
    <source>
        <dbReference type="PROSITE-ProRule" id="PRU00708"/>
    </source>
</evidence>
<dbReference type="InterPro" id="IPR002885">
    <property type="entry name" value="PPR_rpt"/>
</dbReference>
<feature type="repeat" description="PPR" evidence="2">
    <location>
        <begin position="535"/>
        <end position="569"/>
    </location>
</feature>
<keyword evidence="1" id="KW-0677">Repeat</keyword>
<feature type="repeat" description="PPR" evidence="2">
    <location>
        <begin position="129"/>
        <end position="163"/>
    </location>
</feature>